<reference evidence="9" key="1">
    <citation type="journal article" date="2017" name="Cell">
        <title>Insights into land plant evolution garnered from the Marchantia polymorpha genome.</title>
        <authorList>
            <person name="Bowman J.L."/>
            <person name="Kohchi T."/>
            <person name="Yamato K.T."/>
            <person name="Jenkins J."/>
            <person name="Shu S."/>
            <person name="Ishizaki K."/>
            <person name="Yamaoka S."/>
            <person name="Nishihama R."/>
            <person name="Nakamura Y."/>
            <person name="Berger F."/>
            <person name="Adam C."/>
            <person name="Aki S.S."/>
            <person name="Althoff F."/>
            <person name="Araki T."/>
            <person name="Arteaga-Vazquez M.A."/>
            <person name="Balasubrmanian S."/>
            <person name="Barry K."/>
            <person name="Bauer D."/>
            <person name="Boehm C.R."/>
            <person name="Briginshaw L."/>
            <person name="Caballero-Perez J."/>
            <person name="Catarino B."/>
            <person name="Chen F."/>
            <person name="Chiyoda S."/>
            <person name="Chovatia M."/>
            <person name="Davies K.M."/>
            <person name="Delmans M."/>
            <person name="Demura T."/>
            <person name="Dierschke T."/>
            <person name="Dolan L."/>
            <person name="Dorantes-Acosta A.E."/>
            <person name="Eklund D.M."/>
            <person name="Florent S.N."/>
            <person name="Flores-Sandoval E."/>
            <person name="Fujiyama A."/>
            <person name="Fukuzawa H."/>
            <person name="Galik B."/>
            <person name="Grimanelli D."/>
            <person name="Grimwood J."/>
            <person name="Grossniklaus U."/>
            <person name="Hamada T."/>
            <person name="Haseloff J."/>
            <person name="Hetherington A.J."/>
            <person name="Higo A."/>
            <person name="Hirakawa Y."/>
            <person name="Hundley H.N."/>
            <person name="Ikeda Y."/>
            <person name="Inoue K."/>
            <person name="Inoue S.I."/>
            <person name="Ishida S."/>
            <person name="Jia Q."/>
            <person name="Kakita M."/>
            <person name="Kanazawa T."/>
            <person name="Kawai Y."/>
            <person name="Kawashima T."/>
            <person name="Kennedy M."/>
            <person name="Kinose K."/>
            <person name="Kinoshita T."/>
            <person name="Kohara Y."/>
            <person name="Koide E."/>
            <person name="Komatsu K."/>
            <person name="Kopischke S."/>
            <person name="Kubo M."/>
            <person name="Kyozuka J."/>
            <person name="Lagercrantz U."/>
            <person name="Lin S.S."/>
            <person name="Lindquist E."/>
            <person name="Lipzen A.M."/>
            <person name="Lu C.W."/>
            <person name="De Luna E."/>
            <person name="Martienssen R.A."/>
            <person name="Minamino N."/>
            <person name="Mizutani M."/>
            <person name="Mizutani M."/>
            <person name="Mochizuki N."/>
            <person name="Monte I."/>
            <person name="Mosher R."/>
            <person name="Nagasaki H."/>
            <person name="Nakagami H."/>
            <person name="Naramoto S."/>
            <person name="Nishitani K."/>
            <person name="Ohtani M."/>
            <person name="Okamoto T."/>
            <person name="Okumura M."/>
            <person name="Phillips J."/>
            <person name="Pollak B."/>
            <person name="Reinders A."/>
            <person name="Rovekamp M."/>
            <person name="Sano R."/>
            <person name="Sawa S."/>
            <person name="Schmid M.W."/>
            <person name="Shirakawa M."/>
            <person name="Solano R."/>
            <person name="Spunde A."/>
            <person name="Suetsugu N."/>
            <person name="Sugano S."/>
            <person name="Sugiyama A."/>
            <person name="Sun R."/>
            <person name="Suzuki Y."/>
            <person name="Takenaka M."/>
            <person name="Takezawa D."/>
            <person name="Tomogane H."/>
            <person name="Tsuzuki M."/>
            <person name="Ueda T."/>
            <person name="Umeda M."/>
            <person name="Ward J.M."/>
            <person name="Watanabe Y."/>
            <person name="Yazaki K."/>
            <person name="Yokoyama R."/>
            <person name="Yoshitake Y."/>
            <person name="Yotsui I."/>
            <person name="Zachgo S."/>
            <person name="Schmutz J."/>
        </authorList>
    </citation>
    <scope>NUCLEOTIDE SEQUENCE [LARGE SCALE GENOMIC DNA]</scope>
    <source>
        <strain evidence="9">Tak-1</strain>
    </source>
</reference>
<sequence>MATTSRQLQRGFVKACTALGPACLSTLVARVDEIVSRESVVRRISSTGLSEASSTAPALDSVLESRQACKIEKRRTNYSECNSSRTIKFEESRDEEIREAAPSFQHEILKANGFFGVTSQGLSSPRGLRFMSADASEHEAIVPEDENSALKFLDKADQPVASEEPEQDSLYTSAEGPTQFSAADVNRFFTLSSEDVDIYFGEGLPPGLLKEFEETRERSFLIRGRVLELFDRFKRCHADTVHAKDEGGRVRSAASKHKPQCLLDGFIKSGKSAALAMLVHWARAQGWLVFYVPSGRDWTSGGMYYKNEQTGLYDTPVQARVALEGFLKSHRSLLDTIPCRVLKPLQLGEGAGVGKLRGAQELTLPEGASLRALVEKGIAVSQASVSVVLRIREELSLVQEAPVLLCIDEFNSWFTFSHFHEATGTRSRRPIHAREVSMVNAFRTMEGPIMMATAFSQSLAVGKLPVQLPGVPKNVRFPIPRYSLEEATAAMTYYHSRKITSKEPSSEDVRKLFYLTNGNGEEIRTLARLLG</sequence>
<keyword evidence="3" id="KW-0809">Transit peptide</keyword>
<dbReference type="OrthoDB" id="274828at2759"/>
<evidence type="ECO:0000256" key="7">
    <source>
        <dbReference type="ARBA" id="ARBA00035140"/>
    </source>
</evidence>
<proteinExistence type="inferred from homology"/>
<accession>A0A2R6XER2</accession>
<evidence type="ECO:0000313" key="9">
    <source>
        <dbReference type="Proteomes" id="UP000244005"/>
    </source>
</evidence>
<evidence type="ECO:0000256" key="6">
    <source>
        <dbReference type="ARBA" id="ARBA00023274"/>
    </source>
</evidence>
<dbReference type="Pfam" id="PF10236">
    <property type="entry name" value="DAP3"/>
    <property type="match status" value="1"/>
</dbReference>
<evidence type="ECO:0000256" key="1">
    <source>
        <dbReference type="ARBA" id="ARBA00004173"/>
    </source>
</evidence>
<comment type="similarity">
    <text evidence="2">Belongs to the mitochondrion-specific ribosomal protein mS29 family.</text>
</comment>
<evidence type="ECO:0000256" key="2">
    <source>
        <dbReference type="ARBA" id="ARBA00009863"/>
    </source>
</evidence>
<gene>
    <name evidence="8" type="ORF">MARPO_0019s0020</name>
</gene>
<name>A0A2R6XER2_MARPO</name>
<dbReference type="Proteomes" id="UP000244005">
    <property type="component" value="Unassembled WGS sequence"/>
</dbReference>
<dbReference type="OMA" id="VSHYYLR"/>
<dbReference type="GO" id="GO:0005763">
    <property type="term" value="C:mitochondrial small ribosomal subunit"/>
    <property type="evidence" value="ECO:0000318"/>
    <property type="project" value="GO_Central"/>
</dbReference>
<dbReference type="PANTHER" id="PTHR12810:SF0">
    <property type="entry name" value="SMALL RIBOSOMAL SUBUNIT PROTEIN MS29"/>
    <property type="match status" value="1"/>
</dbReference>
<dbReference type="PANTHER" id="PTHR12810">
    <property type="entry name" value="MITOCHONDRIAL 28S RIBOSOMAL PROTEIN S29"/>
    <property type="match status" value="1"/>
</dbReference>
<evidence type="ECO:0000256" key="5">
    <source>
        <dbReference type="ARBA" id="ARBA00023128"/>
    </source>
</evidence>
<keyword evidence="9" id="KW-1185">Reference proteome</keyword>
<keyword evidence="4" id="KW-0689">Ribosomal protein</keyword>
<dbReference type="EMBL" id="KZ772691">
    <property type="protein sequence ID" value="PTQ44579.1"/>
    <property type="molecule type" value="Genomic_DNA"/>
</dbReference>
<protein>
    <recommendedName>
        <fullName evidence="7">Small ribosomal subunit protein mS29</fullName>
    </recommendedName>
</protein>
<comment type="subcellular location">
    <subcellularLocation>
        <location evidence="1">Mitochondrion</location>
    </subcellularLocation>
</comment>
<organism evidence="8 9">
    <name type="scientific">Marchantia polymorpha</name>
    <name type="common">Common liverwort</name>
    <name type="synonym">Marchantia aquatica</name>
    <dbReference type="NCBI Taxonomy" id="3197"/>
    <lineage>
        <taxon>Eukaryota</taxon>
        <taxon>Viridiplantae</taxon>
        <taxon>Streptophyta</taxon>
        <taxon>Embryophyta</taxon>
        <taxon>Marchantiophyta</taxon>
        <taxon>Marchantiopsida</taxon>
        <taxon>Marchantiidae</taxon>
        <taxon>Marchantiales</taxon>
        <taxon>Marchantiaceae</taxon>
        <taxon>Marchantia</taxon>
    </lineage>
</organism>
<dbReference type="AlphaFoldDB" id="A0A2R6XER2"/>
<evidence type="ECO:0000313" key="8">
    <source>
        <dbReference type="EMBL" id="PTQ44579.1"/>
    </source>
</evidence>
<dbReference type="GO" id="GO:0003735">
    <property type="term" value="F:structural constituent of ribosome"/>
    <property type="evidence" value="ECO:0000318"/>
    <property type="project" value="GO_Central"/>
</dbReference>
<dbReference type="Gramene" id="Mp1g12500.2">
    <property type="protein sequence ID" value="Mp1g12500.2.cds"/>
    <property type="gene ID" value="Mp1g12500"/>
</dbReference>
<keyword evidence="5" id="KW-0496">Mitochondrion</keyword>
<evidence type="ECO:0000256" key="4">
    <source>
        <dbReference type="ARBA" id="ARBA00022980"/>
    </source>
</evidence>
<dbReference type="InterPro" id="IPR019368">
    <property type="entry name" value="Ribosomal_mS29"/>
</dbReference>
<evidence type="ECO:0000256" key="3">
    <source>
        <dbReference type="ARBA" id="ARBA00022946"/>
    </source>
</evidence>
<keyword evidence="6" id="KW-0687">Ribonucleoprotein</keyword>